<evidence type="ECO:0000313" key="2">
    <source>
        <dbReference type="EMBL" id="KAJ7733912.1"/>
    </source>
</evidence>
<keyword evidence="3" id="KW-1185">Reference proteome</keyword>
<dbReference type="EMBL" id="JARKIB010000135">
    <property type="protein sequence ID" value="KAJ7733912.1"/>
    <property type="molecule type" value="Genomic_DNA"/>
</dbReference>
<organism evidence="2 3">
    <name type="scientific">Mycena metata</name>
    <dbReference type="NCBI Taxonomy" id="1033252"/>
    <lineage>
        <taxon>Eukaryota</taxon>
        <taxon>Fungi</taxon>
        <taxon>Dikarya</taxon>
        <taxon>Basidiomycota</taxon>
        <taxon>Agaricomycotina</taxon>
        <taxon>Agaricomycetes</taxon>
        <taxon>Agaricomycetidae</taxon>
        <taxon>Agaricales</taxon>
        <taxon>Marasmiineae</taxon>
        <taxon>Mycenaceae</taxon>
        <taxon>Mycena</taxon>
    </lineage>
</organism>
<sequence length="232" mass="25549">MAKGKRTTAPSKQAKKRPEAREKQRILMAERRAAVKARRRQWDPPKKIKSVVHDTNAPNTPVLPPQDRPEPDGDASITSAEHVAIHMLLEMADATGPGTPPPGSDSEPATQDFVADDPMLPSASASSRHSSLEAVKKHPVRQHADATFTSQPLPPNVSPPTKLQKKVYRELGVLGPLTYIQRVQIHVATLADSGSSINDVDDDEIPEGPSFLTMSTQRWERIWAWREGVQTE</sequence>
<dbReference type="AlphaFoldDB" id="A0AAD7I4G8"/>
<accession>A0AAD7I4G8</accession>
<evidence type="ECO:0000256" key="1">
    <source>
        <dbReference type="SAM" id="MobiDB-lite"/>
    </source>
</evidence>
<reference evidence="2" key="1">
    <citation type="submission" date="2023-03" db="EMBL/GenBank/DDBJ databases">
        <title>Massive genome expansion in bonnet fungi (Mycena s.s.) driven by repeated elements and novel gene families across ecological guilds.</title>
        <authorList>
            <consortium name="Lawrence Berkeley National Laboratory"/>
            <person name="Harder C.B."/>
            <person name="Miyauchi S."/>
            <person name="Viragh M."/>
            <person name="Kuo A."/>
            <person name="Thoen E."/>
            <person name="Andreopoulos B."/>
            <person name="Lu D."/>
            <person name="Skrede I."/>
            <person name="Drula E."/>
            <person name="Henrissat B."/>
            <person name="Morin E."/>
            <person name="Kohler A."/>
            <person name="Barry K."/>
            <person name="LaButti K."/>
            <person name="Morin E."/>
            <person name="Salamov A."/>
            <person name="Lipzen A."/>
            <person name="Mereny Z."/>
            <person name="Hegedus B."/>
            <person name="Baldrian P."/>
            <person name="Stursova M."/>
            <person name="Weitz H."/>
            <person name="Taylor A."/>
            <person name="Grigoriev I.V."/>
            <person name="Nagy L.G."/>
            <person name="Martin F."/>
            <person name="Kauserud H."/>
        </authorList>
    </citation>
    <scope>NUCLEOTIDE SEQUENCE</scope>
    <source>
        <strain evidence="2">CBHHK182m</strain>
    </source>
</reference>
<proteinExistence type="predicted"/>
<evidence type="ECO:0000313" key="3">
    <source>
        <dbReference type="Proteomes" id="UP001215598"/>
    </source>
</evidence>
<dbReference type="Proteomes" id="UP001215598">
    <property type="component" value="Unassembled WGS sequence"/>
</dbReference>
<feature type="region of interest" description="Disordered" evidence="1">
    <location>
        <begin position="1"/>
        <end position="161"/>
    </location>
</feature>
<protein>
    <submittedName>
        <fullName evidence="2">Uncharacterized protein</fullName>
    </submittedName>
</protein>
<name>A0AAD7I4G8_9AGAR</name>
<gene>
    <name evidence="2" type="ORF">B0H16DRAFT_1467798</name>
</gene>
<comment type="caution">
    <text evidence="2">The sequence shown here is derived from an EMBL/GenBank/DDBJ whole genome shotgun (WGS) entry which is preliminary data.</text>
</comment>
<feature type="compositionally biased region" description="Basic and acidic residues" evidence="1">
    <location>
        <begin position="16"/>
        <end position="33"/>
    </location>
</feature>